<keyword evidence="2" id="KW-1185">Reference proteome</keyword>
<gene>
    <name evidence="1" type="ORF">MHHB_P1117</name>
</gene>
<dbReference type="EMBL" id="BFAX01000004">
    <property type="protein sequence ID" value="GBF36887.1"/>
    <property type="molecule type" value="Genomic_DNA"/>
</dbReference>
<sequence>MSNLIVIDYDKDAERKRIDYLIEKWSNKGNMEKIRKMAIIADIDDIDGFINDIMSRLEGNPEEKVRVYEIKEIKKTISSKKITLSYKITGKKEGVESFLKYLMIKLGASYECSVNGTKKYEVYTKKGSCSISIKLYENLRFSNPVGYENNENKLIINFEIEGYGESVDLIKNKIDNDMKLFIEGLL</sequence>
<evidence type="ECO:0000313" key="1">
    <source>
        <dbReference type="EMBL" id="GBF36887.1"/>
    </source>
</evidence>
<dbReference type="RefSeq" id="WP_131007704.1">
    <property type="nucleotide sequence ID" value="NZ_BFAX01000004.1"/>
</dbReference>
<dbReference type="OrthoDB" id="65910at2157"/>
<comment type="caution">
    <text evidence="1">The sequence shown here is derived from an EMBL/GenBank/DDBJ whole genome shotgun (WGS) entry which is preliminary data.</text>
</comment>
<protein>
    <submittedName>
        <fullName evidence="1">Uncharacterized protein</fullName>
    </submittedName>
</protein>
<reference evidence="1 2" key="1">
    <citation type="journal article" date="2019" name="Int. J. Syst. Evol. Microbiol.">
        <title>Methanofervidicoccus abyssi gen. nov., sp. nov., a hydrogenotrophic methanogen, isolated from a hydrothermal vent chimney in the Mid-Cayman Spreading Center, the Caribbean Sea.</title>
        <authorList>
            <person name="Sakai S."/>
            <person name="Takaki Y."/>
            <person name="Miyazaki M."/>
            <person name="Ogawara M."/>
            <person name="Yanagawa K."/>
            <person name="Miyazaki J."/>
            <person name="Takai K."/>
        </authorList>
    </citation>
    <scope>NUCLEOTIDE SEQUENCE [LARGE SCALE GENOMIC DNA]</scope>
    <source>
        <strain evidence="1 2">HHB</strain>
    </source>
</reference>
<dbReference type="AlphaFoldDB" id="A0A401HRJ2"/>
<accession>A0A401HRJ2</accession>
<evidence type="ECO:0000313" key="2">
    <source>
        <dbReference type="Proteomes" id="UP000290527"/>
    </source>
</evidence>
<name>A0A401HRJ2_9EURY</name>
<proteinExistence type="predicted"/>
<dbReference type="Proteomes" id="UP000290527">
    <property type="component" value="Unassembled WGS sequence"/>
</dbReference>
<organism evidence="1 2">
    <name type="scientific">Methanofervidicoccus abyssi</name>
    <dbReference type="NCBI Taxonomy" id="2082189"/>
    <lineage>
        <taxon>Archaea</taxon>
        <taxon>Methanobacteriati</taxon>
        <taxon>Methanobacteriota</taxon>
        <taxon>Methanomada group</taxon>
        <taxon>Methanococci</taxon>
        <taxon>Methanococcales</taxon>
        <taxon>Methanofervidicoccus</taxon>
    </lineage>
</organism>